<evidence type="ECO:0000256" key="4">
    <source>
        <dbReference type="ARBA" id="ARBA00022725"/>
    </source>
</evidence>
<evidence type="ECO:0000313" key="11">
    <source>
        <dbReference type="Proteomes" id="UP000183832"/>
    </source>
</evidence>
<accession>A0A1J1IRA8</accession>
<dbReference type="GO" id="GO:0016020">
    <property type="term" value="C:membrane"/>
    <property type="evidence" value="ECO:0007669"/>
    <property type="project" value="UniProtKB-SubCell"/>
</dbReference>
<evidence type="ECO:0000256" key="1">
    <source>
        <dbReference type="ARBA" id="ARBA00004141"/>
    </source>
</evidence>
<reference evidence="10 11" key="1">
    <citation type="submission" date="2015-04" db="EMBL/GenBank/DDBJ databases">
        <authorList>
            <person name="Syromyatnikov M.Y."/>
            <person name="Popov V.N."/>
        </authorList>
    </citation>
    <scope>NUCLEOTIDE SEQUENCE [LARGE SCALE GENOMIC DNA]</scope>
</reference>
<protein>
    <submittedName>
        <fullName evidence="10">CLUMA_CG016018, isoform A</fullName>
    </submittedName>
</protein>
<comment type="subcellular location">
    <subcellularLocation>
        <location evidence="1">Membrane</location>
        <topology evidence="1">Multi-pass membrane protein</topology>
    </subcellularLocation>
</comment>
<feature type="transmembrane region" description="Helical" evidence="9">
    <location>
        <begin position="60"/>
        <end position="78"/>
    </location>
</feature>
<evidence type="ECO:0000256" key="6">
    <source>
        <dbReference type="ARBA" id="ARBA00023136"/>
    </source>
</evidence>
<evidence type="ECO:0000313" key="10">
    <source>
        <dbReference type="EMBL" id="CRL02773.1"/>
    </source>
</evidence>
<keyword evidence="6 9" id="KW-0472">Membrane</keyword>
<organism evidence="10 11">
    <name type="scientific">Clunio marinus</name>
    <dbReference type="NCBI Taxonomy" id="568069"/>
    <lineage>
        <taxon>Eukaryota</taxon>
        <taxon>Metazoa</taxon>
        <taxon>Ecdysozoa</taxon>
        <taxon>Arthropoda</taxon>
        <taxon>Hexapoda</taxon>
        <taxon>Insecta</taxon>
        <taxon>Pterygota</taxon>
        <taxon>Neoptera</taxon>
        <taxon>Endopterygota</taxon>
        <taxon>Diptera</taxon>
        <taxon>Nematocera</taxon>
        <taxon>Chironomoidea</taxon>
        <taxon>Chironomidae</taxon>
        <taxon>Clunio</taxon>
    </lineage>
</organism>
<keyword evidence="2" id="KW-0716">Sensory transduction</keyword>
<evidence type="ECO:0000256" key="5">
    <source>
        <dbReference type="ARBA" id="ARBA00022989"/>
    </source>
</evidence>
<dbReference type="GO" id="GO:0007165">
    <property type="term" value="P:signal transduction"/>
    <property type="evidence" value="ECO:0007669"/>
    <property type="project" value="UniProtKB-KW"/>
</dbReference>
<evidence type="ECO:0000256" key="2">
    <source>
        <dbReference type="ARBA" id="ARBA00022606"/>
    </source>
</evidence>
<dbReference type="GO" id="GO:0005549">
    <property type="term" value="F:odorant binding"/>
    <property type="evidence" value="ECO:0007669"/>
    <property type="project" value="InterPro"/>
</dbReference>
<gene>
    <name evidence="10" type="ORF">CLUMA_CG016018</name>
</gene>
<dbReference type="Proteomes" id="UP000183832">
    <property type="component" value="Unassembled WGS sequence"/>
</dbReference>
<keyword evidence="3 9" id="KW-0812">Transmembrane</keyword>
<dbReference type="EMBL" id="CVRI01000058">
    <property type="protein sequence ID" value="CRL02773.1"/>
    <property type="molecule type" value="Genomic_DNA"/>
</dbReference>
<dbReference type="Pfam" id="PF02949">
    <property type="entry name" value="7tm_6"/>
    <property type="match status" value="1"/>
</dbReference>
<dbReference type="OrthoDB" id="7757420at2759"/>
<feature type="transmembrane region" description="Helical" evidence="9">
    <location>
        <begin position="167"/>
        <end position="190"/>
    </location>
</feature>
<proteinExistence type="predicted"/>
<dbReference type="AlphaFoldDB" id="A0A1J1IRA8"/>
<keyword evidence="5 9" id="KW-1133">Transmembrane helix</keyword>
<evidence type="ECO:0000256" key="8">
    <source>
        <dbReference type="ARBA" id="ARBA00023224"/>
    </source>
</evidence>
<keyword evidence="7" id="KW-0675">Receptor</keyword>
<feature type="transmembrane region" description="Helical" evidence="9">
    <location>
        <begin position="125"/>
        <end position="147"/>
    </location>
</feature>
<keyword evidence="4" id="KW-0552">Olfaction</keyword>
<name>A0A1J1IRA8_9DIPT</name>
<keyword evidence="8" id="KW-0807">Transducer</keyword>
<dbReference type="InterPro" id="IPR004117">
    <property type="entry name" value="7tm6_olfct_rcpt"/>
</dbReference>
<dbReference type="GO" id="GO:0004984">
    <property type="term" value="F:olfactory receptor activity"/>
    <property type="evidence" value="ECO:0007669"/>
    <property type="project" value="InterPro"/>
</dbReference>
<evidence type="ECO:0000256" key="3">
    <source>
        <dbReference type="ARBA" id="ARBA00022692"/>
    </source>
</evidence>
<evidence type="ECO:0000256" key="9">
    <source>
        <dbReference type="SAM" id="Phobius"/>
    </source>
</evidence>
<evidence type="ECO:0000256" key="7">
    <source>
        <dbReference type="ARBA" id="ARBA00023170"/>
    </source>
</evidence>
<keyword evidence="11" id="KW-1185">Reference proteome</keyword>
<sequence length="251" mass="29093">MDIEMYKPFKLIFSMFKFVGIWQDGNQSWIYFILGYLVHILSNDIFISCEILYLVNSVDLMDFVHAFVIMVTYSALACKTKNFFWKIKKINASVETLNDLLNITQNYDLFSHVLIRKQVAFSYKIYLMLWSSALVTCTAGAFVPFINHKLPYKVWFPFETDIEKNELGFWVASFLVVFNSFFGSAIDMALDILPVTFMAFEIGLLDECTGVFTLSITKSITDFIKMTTFMVLEIFLPCYIGRLNHDQLPIS</sequence>
<feature type="transmembrane region" description="Helical" evidence="9">
    <location>
        <begin position="29"/>
        <end position="54"/>
    </location>
</feature>